<dbReference type="NCBIfam" id="NF004325">
    <property type="entry name" value="PRK05718.1"/>
    <property type="match status" value="1"/>
</dbReference>
<dbReference type="Proteomes" id="UP000003494">
    <property type="component" value="Unassembled WGS sequence"/>
</dbReference>
<dbReference type="Pfam" id="PF01081">
    <property type="entry name" value="Aldolase"/>
    <property type="match status" value="1"/>
</dbReference>
<comment type="subunit">
    <text evidence="4">Homotrimer.</text>
</comment>
<evidence type="ECO:0000256" key="7">
    <source>
        <dbReference type="ARBA" id="ARBA00023277"/>
    </source>
</evidence>
<dbReference type="HOGENOM" id="CLU_077795_1_1_9"/>
<evidence type="ECO:0000313" key="8">
    <source>
        <dbReference type="EMBL" id="EEP27735.1"/>
    </source>
</evidence>
<comment type="caution">
    <text evidence="8">The sequence shown here is derived from an EMBL/GenBank/DDBJ whole genome shotgun (WGS) entry which is preliminary data.</text>
</comment>
<dbReference type="AlphaFoldDB" id="C4GCN5"/>
<dbReference type="CDD" id="cd00452">
    <property type="entry name" value="KDPG_aldolase"/>
    <property type="match status" value="1"/>
</dbReference>
<dbReference type="eggNOG" id="COG0800">
    <property type="taxonomic scope" value="Bacteria"/>
</dbReference>
<comment type="pathway">
    <text evidence="2">Carbohydrate acid metabolism; 2-dehydro-3-deoxy-D-gluconate degradation; D-glyceraldehyde 3-phosphate and pyruvate from 2-dehydro-3-deoxy-D-gluconate: step 2/2.</text>
</comment>
<gene>
    <name evidence="8" type="primary">eda</name>
    <name evidence="8" type="ORF">GCWU000342_01729</name>
</gene>
<dbReference type="EMBL" id="ACIP02000004">
    <property type="protein sequence ID" value="EEP27735.1"/>
    <property type="molecule type" value="Genomic_DNA"/>
</dbReference>
<dbReference type="RefSeq" id="WP_006906726.1">
    <property type="nucleotide sequence ID" value="NZ_GG665867.1"/>
</dbReference>
<dbReference type="InterPro" id="IPR013785">
    <property type="entry name" value="Aldolase_TIM"/>
</dbReference>
<evidence type="ECO:0000256" key="2">
    <source>
        <dbReference type="ARBA" id="ARBA00004736"/>
    </source>
</evidence>
<dbReference type="GO" id="GO:0008675">
    <property type="term" value="F:2-dehydro-3-deoxy-phosphogluconate aldolase activity"/>
    <property type="evidence" value="ECO:0007669"/>
    <property type="project" value="UniProtKB-EC"/>
</dbReference>
<sequence>MNQEEFMQKLAAIKVCPVVVIDDAEDAVPLARALEAGGLPMAEVTFRTEAAAESIARIAREVPGVIVGAGTVLDREQCARAIDAGAQFIVAPSFSDEVAQYAIGHGVAYCPGTCTPTDIANALRYNLPMVKFFPAEAYGGLKTIKALASVFPQLKFMPTGGVNPQNVNDYLAFDKIISVGGTWVCKKDLVRAKDWDGISRACHEAYELTH</sequence>
<dbReference type="STRING" id="626523.GCWU000342_01729"/>
<keyword evidence="9" id="KW-1185">Reference proteome</keyword>
<dbReference type="InterPro" id="IPR031337">
    <property type="entry name" value="KDPG/KHG_AS_1"/>
</dbReference>
<protein>
    <recommendedName>
        <fullName evidence="5">2-dehydro-3-deoxy-phosphogluconate aldolase</fullName>
        <ecNumber evidence="5">4.1.2.14</ecNumber>
    </recommendedName>
</protein>
<organism evidence="8 9">
    <name type="scientific">Shuttleworthella satelles DSM 14600</name>
    <dbReference type="NCBI Taxonomy" id="626523"/>
    <lineage>
        <taxon>Bacteria</taxon>
        <taxon>Bacillati</taxon>
        <taxon>Bacillota</taxon>
        <taxon>Clostridia</taxon>
        <taxon>Lachnospirales</taxon>
        <taxon>Lachnospiraceae</taxon>
        <taxon>Shuttleworthella</taxon>
    </lineage>
</organism>
<dbReference type="EC" id="4.1.2.14" evidence="5"/>
<evidence type="ECO:0000313" key="9">
    <source>
        <dbReference type="Proteomes" id="UP000003494"/>
    </source>
</evidence>
<comment type="catalytic activity">
    <reaction evidence="1">
        <text>2-dehydro-3-deoxy-6-phospho-D-gluconate = D-glyceraldehyde 3-phosphate + pyruvate</text>
        <dbReference type="Rhea" id="RHEA:17089"/>
        <dbReference type="ChEBI" id="CHEBI:15361"/>
        <dbReference type="ChEBI" id="CHEBI:57569"/>
        <dbReference type="ChEBI" id="CHEBI:59776"/>
        <dbReference type="EC" id="4.1.2.14"/>
    </reaction>
</comment>
<reference evidence="8" key="1">
    <citation type="submission" date="2009-04" db="EMBL/GenBank/DDBJ databases">
        <authorList>
            <person name="Weinstock G."/>
            <person name="Sodergren E."/>
            <person name="Clifton S."/>
            <person name="Fulton L."/>
            <person name="Fulton B."/>
            <person name="Courtney L."/>
            <person name="Fronick C."/>
            <person name="Harrison M."/>
            <person name="Strong C."/>
            <person name="Farmer C."/>
            <person name="Delahaunty K."/>
            <person name="Markovic C."/>
            <person name="Hall O."/>
            <person name="Minx P."/>
            <person name="Tomlinson C."/>
            <person name="Mitreva M."/>
            <person name="Nelson J."/>
            <person name="Hou S."/>
            <person name="Wollam A."/>
            <person name="Pepin K.H."/>
            <person name="Johnson M."/>
            <person name="Bhonagiri V."/>
            <person name="Nash W.E."/>
            <person name="Warren W."/>
            <person name="Chinwalla A."/>
            <person name="Mardis E.R."/>
            <person name="Wilson R.K."/>
        </authorList>
    </citation>
    <scope>NUCLEOTIDE SEQUENCE [LARGE SCALE GENOMIC DNA]</scope>
    <source>
        <strain evidence="8">DSM 14600</strain>
    </source>
</reference>
<dbReference type="PANTHER" id="PTHR30246:SF1">
    <property type="entry name" value="2-DEHYDRO-3-DEOXY-6-PHOSPHOGALACTONATE ALDOLASE-RELATED"/>
    <property type="match status" value="1"/>
</dbReference>
<dbReference type="PANTHER" id="PTHR30246">
    <property type="entry name" value="2-KETO-3-DEOXY-6-PHOSPHOGLUCONATE ALDOLASE"/>
    <property type="match status" value="1"/>
</dbReference>
<keyword evidence="6 8" id="KW-0456">Lyase</keyword>
<comment type="similarity">
    <text evidence="3">Belongs to the KHG/KDPG aldolase family.</text>
</comment>
<evidence type="ECO:0000256" key="6">
    <source>
        <dbReference type="ARBA" id="ARBA00023239"/>
    </source>
</evidence>
<name>C4GCN5_9FIRM</name>
<evidence type="ECO:0000256" key="4">
    <source>
        <dbReference type="ARBA" id="ARBA00011233"/>
    </source>
</evidence>
<evidence type="ECO:0000256" key="1">
    <source>
        <dbReference type="ARBA" id="ARBA00000654"/>
    </source>
</evidence>
<evidence type="ECO:0000256" key="5">
    <source>
        <dbReference type="ARBA" id="ARBA00013063"/>
    </source>
</evidence>
<accession>C4GCN5</accession>
<dbReference type="PROSITE" id="PS00159">
    <property type="entry name" value="ALDOLASE_KDPG_KHG_1"/>
    <property type="match status" value="1"/>
</dbReference>
<proteinExistence type="inferred from homology"/>
<dbReference type="Gene3D" id="3.20.20.70">
    <property type="entry name" value="Aldolase class I"/>
    <property type="match status" value="1"/>
</dbReference>
<keyword evidence="7" id="KW-0119">Carbohydrate metabolism</keyword>
<dbReference type="SUPFAM" id="SSF51569">
    <property type="entry name" value="Aldolase"/>
    <property type="match status" value="1"/>
</dbReference>
<evidence type="ECO:0000256" key="3">
    <source>
        <dbReference type="ARBA" id="ARBA00006906"/>
    </source>
</evidence>
<dbReference type="InterPro" id="IPR000887">
    <property type="entry name" value="Aldlse_KDPG_KHG"/>
</dbReference>
<dbReference type="NCBIfam" id="TIGR01182">
    <property type="entry name" value="eda"/>
    <property type="match status" value="1"/>
</dbReference>